<keyword evidence="4" id="KW-1185">Reference proteome</keyword>
<evidence type="ECO:0000313" key="5">
    <source>
        <dbReference type="RefSeq" id="XP_017308859.1"/>
    </source>
</evidence>
<dbReference type="PANTHER" id="PTHR24412:SF172">
    <property type="entry name" value="KELCH-LIKE PROTEIN 10"/>
    <property type="match status" value="1"/>
</dbReference>
<keyword evidence="2" id="KW-0677">Repeat</keyword>
<reference evidence="5" key="2">
    <citation type="submission" date="2025-08" db="UniProtKB">
        <authorList>
            <consortium name="RefSeq"/>
        </authorList>
    </citation>
    <scope>IDENTIFICATION</scope>
    <source>
        <tissue evidence="5">Blood</tissue>
    </source>
</reference>
<evidence type="ECO:0000313" key="4">
    <source>
        <dbReference type="Proteomes" id="UP000221080"/>
    </source>
</evidence>
<dbReference type="SUPFAM" id="SSF54695">
    <property type="entry name" value="POZ domain"/>
    <property type="match status" value="1"/>
</dbReference>
<dbReference type="Gene3D" id="3.30.710.10">
    <property type="entry name" value="Potassium Channel Kv1.1, Chain A"/>
    <property type="match status" value="1"/>
</dbReference>
<evidence type="ECO:0000259" key="3">
    <source>
        <dbReference type="PROSITE" id="PS50097"/>
    </source>
</evidence>
<proteinExistence type="predicted"/>
<reference evidence="4" key="1">
    <citation type="journal article" date="2016" name="Nat. Commun.">
        <title>The channel catfish genome sequence provides insights into the evolution of scale formation in teleosts.</title>
        <authorList>
            <person name="Liu Z."/>
            <person name="Liu S."/>
            <person name="Yao J."/>
            <person name="Bao L."/>
            <person name="Zhang J."/>
            <person name="Li Y."/>
            <person name="Jiang C."/>
            <person name="Sun L."/>
            <person name="Wang R."/>
            <person name="Zhang Y."/>
            <person name="Zhou T."/>
            <person name="Zeng Q."/>
            <person name="Fu Q."/>
            <person name="Gao S."/>
            <person name="Li N."/>
            <person name="Koren S."/>
            <person name="Jiang Y."/>
            <person name="Zimin A."/>
            <person name="Xu P."/>
            <person name="Phillippy A.M."/>
            <person name="Geng X."/>
            <person name="Song L."/>
            <person name="Sun F."/>
            <person name="Li C."/>
            <person name="Wang X."/>
            <person name="Chen A."/>
            <person name="Jin Y."/>
            <person name="Yuan Z."/>
            <person name="Yang Y."/>
            <person name="Tan S."/>
            <person name="Peatman E."/>
            <person name="Lu J."/>
            <person name="Qin Z."/>
            <person name="Dunham R."/>
            <person name="Li Z."/>
            <person name="Sonstegard T."/>
            <person name="Feng J."/>
            <person name="Danzmann R.G."/>
            <person name="Schroeder S."/>
            <person name="Scheffler B."/>
            <person name="Duke M.V."/>
            <person name="Ballard L."/>
            <person name="Kucuktas H."/>
            <person name="Kaltenboeck L."/>
            <person name="Liu H."/>
            <person name="Armbruster J."/>
            <person name="Xie Y."/>
            <person name="Kirby M.L."/>
            <person name="Tian Y."/>
            <person name="Flanagan M.E."/>
            <person name="Mu W."/>
            <person name="Waldbieser G.C."/>
        </authorList>
    </citation>
    <scope>NUCLEOTIDE SEQUENCE [LARGE SCALE GENOMIC DNA]</scope>
    <source>
        <strain evidence="4">SDA103</strain>
    </source>
</reference>
<dbReference type="SMART" id="SM00225">
    <property type="entry name" value="BTB"/>
    <property type="match status" value="1"/>
</dbReference>
<sequence>MTRYDVLNEMRLKEEQCDVVLRVDKVEFKVHKIILCARSPYFRALFTKEARSDQTVYTFSNVSPDIMELIIHYMYTQDVRVTSDNVQALLVMADYLLMRDLVRNCCDFLTEHLSCCEITVLPN</sequence>
<accession>A0A2D0PS50</accession>
<dbReference type="AlphaFoldDB" id="A0A2D0PS50"/>
<dbReference type="OrthoDB" id="8953997at2759"/>
<dbReference type="RefSeq" id="XP_017308859.1">
    <property type="nucleotide sequence ID" value="XM_017453370.3"/>
</dbReference>
<protein>
    <submittedName>
        <fullName evidence="5">Kelch-like protein 10</fullName>
    </submittedName>
</protein>
<dbReference type="InterPro" id="IPR011333">
    <property type="entry name" value="SKP1/BTB/POZ_sf"/>
</dbReference>
<keyword evidence="1" id="KW-0880">Kelch repeat</keyword>
<organism evidence="4 5">
    <name type="scientific">Ictalurus punctatus</name>
    <name type="common">Channel catfish</name>
    <name type="synonym">Silurus punctatus</name>
    <dbReference type="NCBI Taxonomy" id="7998"/>
    <lineage>
        <taxon>Eukaryota</taxon>
        <taxon>Metazoa</taxon>
        <taxon>Chordata</taxon>
        <taxon>Craniata</taxon>
        <taxon>Vertebrata</taxon>
        <taxon>Euteleostomi</taxon>
        <taxon>Actinopterygii</taxon>
        <taxon>Neopterygii</taxon>
        <taxon>Teleostei</taxon>
        <taxon>Ostariophysi</taxon>
        <taxon>Siluriformes</taxon>
        <taxon>Ictaluridae</taxon>
        <taxon>Ictalurus</taxon>
    </lineage>
</organism>
<dbReference type="Pfam" id="PF00651">
    <property type="entry name" value="BTB"/>
    <property type="match status" value="1"/>
</dbReference>
<feature type="domain" description="BTB" evidence="3">
    <location>
        <begin position="17"/>
        <end position="83"/>
    </location>
</feature>
<name>A0A2D0PS50_ICTPU</name>
<dbReference type="Proteomes" id="UP000221080">
    <property type="component" value="Chromosome 23"/>
</dbReference>
<dbReference type="GeneID" id="108256462"/>
<evidence type="ECO:0000256" key="2">
    <source>
        <dbReference type="ARBA" id="ARBA00022737"/>
    </source>
</evidence>
<dbReference type="InterPro" id="IPR000210">
    <property type="entry name" value="BTB/POZ_dom"/>
</dbReference>
<evidence type="ECO:0000256" key="1">
    <source>
        <dbReference type="ARBA" id="ARBA00022441"/>
    </source>
</evidence>
<dbReference type="PROSITE" id="PS50097">
    <property type="entry name" value="BTB"/>
    <property type="match status" value="1"/>
</dbReference>
<dbReference type="PANTHER" id="PTHR24412">
    <property type="entry name" value="KELCH PROTEIN"/>
    <property type="match status" value="1"/>
</dbReference>
<gene>
    <name evidence="5" type="primary">LOC108256462</name>
</gene>
<dbReference type="KEGG" id="ipu:108256462"/>